<keyword evidence="5" id="KW-0998">Cell outer membrane</keyword>
<dbReference type="InterPro" id="IPR010583">
    <property type="entry name" value="MipA"/>
</dbReference>
<proteinExistence type="inferred from homology"/>
<reference evidence="6 7" key="1">
    <citation type="journal article" date="2017" name="Genome Announc.">
        <title>Draft Genome Sequences of Salinivibrio proteolyticus, Salinivibrio sharmensis, Salinivibrio siamensis, Salinivibrio costicola subsp. alcaliphilus, Salinivibrio costicola subsp. vallismortis, and 29 New Isolates Belonging to the Genus Salinivibrio.</title>
        <authorList>
            <person name="Lopez-Hermoso C."/>
            <person name="de la Haba R.R."/>
            <person name="Sanchez-Porro C."/>
            <person name="Bayliss S.C."/>
            <person name="Feil E.J."/>
            <person name="Ventosa A."/>
        </authorList>
    </citation>
    <scope>NUCLEOTIDE SEQUENCE [LARGE SCALE GENOMIC DNA]</scope>
    <source>
        <strain evidence="6 7">IC202</strain>
    </source>
</reference>
<sequence length="267" mass="29784">MANSQLLFRHYGEQPVNPFVTLICLLLTLVPWVAHAQTDSVSGDNYLTVGLVGYTEPSIYIGGEDDQDIELVVEAQWEGIFYRNDTLGVYLAESDSWYVSAGVGDDVFGDHTRGDSKTLKDMKSLDKVYTANLTTGWITSVGYFELGYHHDISNNHNSGAVVARYGAPIEQGQWVVDPQVSLTCVGRAVSRYYVGVSAQDTKAGRPTYQPDQTCKFQSDLNLYYTLGRAHHLLLGASYRHYGDEVSDSPIVDRDDLWSFNTGYLYTF</sequence>
<dbReference type="PANTHER" id="PTHR38776">
    <property type="entry name" value="MLTA-INTERACTING PROTEIN-RELATED"/>
    <property type="match status" value="1"/>
</dbReference>
<dbReference type="Proteomes" id="UP000188726">
    <property type="component" value="Unassembled WGS sequence"/>
</dbReference>
<name>A0AB36K4Z6_9GAMM</name>
<evidence type="ECO:0000256" key="1">
    <source>
        <dbReference type="ARBA" id="ARBA00004442"/>
    </source>
</evidence>
<keyword evidence="3" id="KW-0732">Signal</keyword>
<evidence type="ECO:0000256" key="5">
    <source>
        <dbReference type="ARBA" id="ARBA00023237"/>
    </source>
</evidence>
<dbReference type="PANTHER" id="PTHR38776:SF1">
    <property type="entry name" value="MLTA-INTERACTING PROTEIN-RELATED"/>
    <property type="match status" value="1"/>
</dbReference>
<organism evidence="6 7">
    <name type="scientific">Salinivibrio kushneri</name>
    <dbReference type="NCBI Taxonomy" id="1908198"/>
    <lineage>
        <taxon>Bacteria</taxon>
        <taxon>Pseudomonadati</taxon>
        <taxon>Pseudomonadota</taxon>
        <taxon>Gammaproteobacteria</taxon>
        <taxon>Vibrionales</taxon>
        <taxon>Vibrionaceae</taxon>
        <taxon>Salinivibrio</taxon>
    </lineage>
</organism>
<evidence type="ECO:0000256" key="3">
    <source>
        <dbReference type="ARBA" id="ARBA00022729"/>
    </source>
</evidence>
<evidence type="ECO:0008006" key="8">
    <source>
        <dbReference type="Google" id="ProtNLM"/>
    </source>
</evidence>
<evidence type="ECO:0000256" key="4">
    <source>
        <dbReference type="ARBA" id="ARBA00023136"/>
    </source>
</evidence>
<dbReference type="Pfam" id="PF06629">
    <property type="entry name" value="MipA"/>
    <property type="match status" value="1"/>
</dbReference>
<dbReference type="GO" id="GO:0009279">
    <property type="term" value="C:cell outer membrane"/>
    <property type="evidence" value="ECO:0007669"/>
    <property type="project" value="UniProtKB-SubCell"/>
</dbReference>
<comment type="similarity">
    <text evidence="2">Belongs to the MipA/OmpV family.</text>
</comment>
<protein>
    <recommendedName>
        <fullName evidence="8">MipA/OmpV family protein</fullName>
    </recommendedName>
</protein>
<gene>
    <name evidence="6" type="ORF">BZG09_13095</name>
</gene>
<comment type="caution">
    <text evidence="6">The sequence shown here is derived from an EMBL/GenBank/DDBJ whole genome shotgun (WGS) entry which is preliminary data.</text>
</comment>
<accession>A0AB36K4Z6</accession>
<comment type="subcellular location">
    <subcellularLocation>
        <location evidence="1">Cell outer membrane</location>
    </subcellularLocation>
</comment>
<evidence type="ECO:0000313" key="7">
    <source>
        <dbReference type="Proteomes" id="UP000188726"/>
    </source>
</evidence>
<evidence type="ECO:0000313" key="6">
    <source>
        <dbReference type="EMBL" id="OOE42589.1"/>
    </source>
</evidence>
<keyword evidence="4" id="KW-0472">Membrane</keyword>
<evidence type="ECO:0000256" key="2">
    <source>
        <dbReference type="ARBA" id="ARBA00005722"/>
    </source>
</evidence>
<dbReference type="EMBL" id="MUEO01000038">
    <property type="protein sequence ID" value="OOE42589.1"/>
    <property type="molecule type" value="Genomic_DNA"/>
</dbReference>
<dbReference type="AlphaFoldDB" id="A0AB36K4Z6"/>